<reference evidence="2" key="1">
    <citation type="submission" date="2022-08" db="EMBL/GenBank/DDBJ databases">
        <authorList>
            <consortium name="DOE Joint Genome Institute"/>
            <person name="Min B."/>
            <person name="Riley R."/>
            <person name="Sierra-Patev S."/>
            <person name="Naranjo-Ortiz M."/>
            <person name="Looney B."/>
            <person name="Konkel Z."/>
            <person name="Slot J.C."/>
            <person name="Sakamoto Y."/>
            <person name="Steenwyk J.L."/>
            <person name="Rokas A."/>
            <person name="Carro J."/>
            <person name="Camarero S."/>
            <person name="Ferreira P."/>
            <person name="Molpeceres G."/>
            <person name="Ruiz-Duenas F.J."/>
            <person name="Serrano A."/>
            <person name="Henrissat B."/>
            <person name="Drula E."/>
            <person name="Hughes K.W."/>
            <person name="Mata J.L."/>
            <person name="Ishikawa N.K."/>
            <person name="Vargas-Isla R."/>
            <person name="Ushijima S."/>
            <person name="Smith C.A."/>
            <person name="Ahrendt S."/>
            <person name="Andreopoulos W."/>
            <person name="He G."/>
            <person name="Labutti K."/>
            <person name="Lipzen A."/>
            <person name="Ng V."/>
            <person name="Sandor L."/>
            <person name="Barry K."/>
            <person name="Martinez A.T."/>
            <person name="Xiao Y."/>
            <person name="Gibbons J.G."/>
            <person name="Terashima K."/>
            <person name="Hibbett D.S."/>
            <person name="Grigoriev I.V."/>
        </authorList>
    </citation>
    <scope>NUCLEOTIDE SEQUENCE</scope>
    <source>
        <strain evidence="2">TFB7829</strain>
    </source>
</reference>
<proteinExistence type="predicted"/>
<feature type="chain" id="PRO_5041443955" evidence="1">
    <location>
        <begin position="19"/>
        <end position="71"/>
    </location>
</feature>
<keyword evidence="1" id="KW-0732">Signal</keyword>
<evidence type="ECO:0000256" key="1">
    <source>
        <dbReference type="SAM" id="SignalP"/>
    </source>
</evidence>
<evidence type="ECO:0000313" key="2">
    <source>
        <dbReference type="EMBL" id="KAJ3981729.1"/>
    </source>
</evidence>
<sequence>MKIRFSLFYVTILGSASAFARPLPLIESELMGPVQRALSIQTPARSTSEDKEDPPLADAITHKIFEEGQIY</sequence>
<dbReference type="EMBL" id="MU802098">
    <property type="protein sequence ID" value="KAJ3981729.1"/>
    <property type="molecule type" value="Genomic_DNA"/>
</dbReference>
<protein>
    <submittedName>
        <fullName evidence="2">Uncharacterized protein</fullName>
    </submittedName>
</protein>
<gene>
    <name evidence="2" type="ORF">F5890DRAFT_491094</name>
</gene>
<feature type="signal peptide" evidence="1">
    <location>
        <begin position="1"/>
        <end position="18"/>
    </location>
</feature>
<accession>A0AA38UQ16</accession>
<comment type="caution">
    <text evidence="2">The sequence shown here is derived from an EMBL/GenBank/DDBJ whole genome shotgun (WGS) entry which is preliminary data.</text>
</comment>
<dbReference type="Proteomes" id="UP001163850">
    <property type="component" value="Unassembled WGS sequence"/>
</dbReference>
<evidence type="ECO:0000313" key="3">
    <source>
        <dbReference type="Proteomes" id="UP001163850"/>
    </source>
</evidence>
<name>A0AA38UQ16_9AGAR</name>
<organism evidence="2 3">
    <name type="scientific">Lentinula detonsa</name>
    <dbReference type="NCBI Taxonomy" id="2804962"/>
    <lineage>
        <taxon>Eukaryota</taxon>
        <taxon>Fungi</taxon>
        <taxon>Dikarya</taxon>
        <taxon>Basidiomycota</taxon>
        <taxon>Agaricomycotina</taxon>
        <taxon>Agaricomycetes</taxon>
        <taxon>Agaricomycetidae</taxon>
        <taxon>Agaricales</taxon>
        <taxon>Marasmiineae</taxon>
        <taxon>Omphalotaceae</taxon>
        <taxon>Lentinula</taxon>
    </lineage>
</organism>
<dbReference type="AlphaFoldDB" id="A0AA38UQ16"/>